<feature type="region of interest" description="Disordered" evidence="5">
    <location>
        <begin position="296"/>
        <end position="315"/>
    </location>
</feature>
<feature type="compositionally biased region" description="Polar residues" evidence="5">
    <location>
        <begin position="478"/>
        <end position="487"/>
    </location>
</feature>
<feature type="region of interest" description="Disordered" evidence="5">
    <location>
        <begin position="465"/>
        <end position="487"/>
    </location>
</feature>
<dbReference type="InterPro" id="IPR036390">
    <property type="entry name" value="WH_DNA-bd_sf"/>
</dbReference>
<dbReference type="InterPro" id="IPR036388">
    <property type="entry name" value="WH-like_DNA-bd_sf"/>
</dbReference>
<dbReference type="InterPro" id="IPR000232">
    <property type="entry name" value="HSF_DNA-bd"/>
</dbReference>
<dbReference type="GO" id="GO:0005634">
    <property type="term" value="C:nucleus"/>
    <property type="evidence" value="ECO:0007669"/>
    <property type="project" value="UniProtKB-SubCell"/>
</dbReference>
<feature type="domain" description="HSF-type DNA-binding" evidence="6">
    <location>
        <begin position="53"/>
        <end position="149"/>
    </location>
</feature>
<keyword evidence="8" id="KW-1185">Reference proteome</keyword>
<sequence length="580" mass="66970">MSEPSNDNNGDAAPFPPPRKKRAIRASLIDHTYIDYSNYLVVNTNELKKGHSSTDNFPRKLHYILSRPEYHHIISWMPHGRAWKIWNKKLLVSVVCKKLFKHEKFESFNRQVNGWGFKRLLRNGPDYKCYYNQFFLRGLPDLTSHMHRLDKPGKRLPNKSEEPDLYEITCMFPLPEINSSCKTEVPRKYDSTSSKFCDSKTLTVPYIYSTSSEQCPARTYSFDGNDRGSIADAMPSHSTGSAVPKVASRTCPENKPSQWQLAPQIESDSSQHKWNASISFQDDQVFHQEMKIPSAISYPSEATQSGKGLSNSTRSDENYKAMQEHNDYHHRVDQEESQQNHIEHSQGQVVILRSIQAKNEDHNLTMSCTSSNPHSNEVQYQCYVPHYNGLYPTWYQGFNDAYSDSCGHHCFKSTVPYMQSYPGSENNAQNAPSYSSRHQYHYQVQPNYEFQYPMHQMHGTKDQWDDNKEYNDSFHPYDNNSNEYSKPNTYAVNNPHHHHIDVDTHHHFQPLCVSDQRSQGGPQSLHDNKSKLLALNESFQSSSDEDISPCRHHSLSPLSSLMDLFVDFEPSQSIFDDKSK</sequence>
<feature type="compositionally biased region" description="Polar residues" evidence="5">
    <location>
        <begin position="300"/>
        <end position="313"/>
    </location>
</feature>
<dbReference type="FunFam" id="1.10.10.10:FF:000479">
    <property type="entry name" value="Predicted protein"/>
    <property type="match status" value="1"/>
</dbReference>
<evidence type="ECO:0000256" key="4">
    <source>
        <dbReference type="RuleBase" id="RU004020"/>
    </source>
</evidence>
<reference evidence="7 8" key="1">
    <citation type="journal article" date="2020" name="G3 (Bethesda)">
        <title>Improved Reference Genome for Cyclotella cryptica CCMP332, a Model for Cell Wall Morphogenesis, Salinity Adaptation, and Lipid Production in Diatoms (Bacillariophyta).</title>
        <authorList>
            <person name="Roberts W.R."/>
            <person name="Downey K.M."/>
            <person name="Ruck E.C."/>
            <person name="Traller J.C."/>
            <person name="Alverson A.J."/>
        </authorList>
    </citation>
    <scope>NUCLEOTIDE SEQUENCE [LARGE SCALE GENOMIC DNA]</scope>
    <source>
        <strain evidence="7 8">CCMP332</strain>
    </source>
</reference>
<evidence type="ECO:0000313" key="7">
    <source>
        <dbReference type="EMBL" id="KAL3778873.1"/>
    </source>
</evidence>
<evidence type="ECO:0000256" key="3">
    <source>
        <dbReference type="ARBA" id="ARBA00023242"/>
    </source>
</evidence>
<protein>
    <recommendedName>
        <fullName evidence="6">HSF-type DNA-binding domain-containing protein</fullName>
    </recommendedName>
</protein>
<keyword evidence="2" id="KW-0238">DNA-binding</keyword>
<dbReference type="GO" id="GO:0003677">
    <property type="term" value="F:DNA binding"/>
    <property type="evidence" value="ECO:0007669"/>
    <property type="project" value="UniProtKB-KW"/>
</dbReference>
<proteinExistence type="inferred from homology"/>
<dbReference type="AlphaFoldDB" id="A0ABD3NSN8"/>
<dbReference type="Proteomes" id="UP001516023">
    <property type="component" value="Unassembled WGS sequence"/>
</dbReference>
<dbReference type="SMART" id="SM00415">
    <property type="entry name" value="HSF"/>
    <property type="match status" value="1"/>
</dbReference>
<name>A0ABD3NSN8_9STRA</name>
<feature type="region of interest" description="Disordered" evidence="5">
    <location>
        <begin position="235"/>
        <end position="256"/>
    </location>
</feature>
<evidence type="ECO:0000256" key="5">
    <source>
        <dbReference type="SAM" id="MobiDB-lite"/>
    </source>
</evidence>
<dbReference type="EMBL" id="JABMIG020000415">
    <property type="protein sequence ID" value="KAL3778873.1"/>
    <property type="molecule type" value="Genomic_DNA"/>
</dbReference>
<organism evidence="7 8">
    <name type="scientific">Cyclotella cryptica</name>
    <dbReference type="NCBI Taxonomy" id="29204"/>
    <lineage>
        <taxon>Eukaryota</taxon>
        <taxon>Sar</taxon>
        <taxon>Stramenopiles</taxon>
        <taxon>Ochrophyta</taxon>
        <taxon>Bacillariophyta</taxon>
        <taxon>Coscinodiscophyceae</taxon>
        <taxon>Thalassiosirophycidae</taxon>
        <taxon>Stephanodiscales</taxon>
        <taxon>Stephanodiscaceae</taxon>
        <taxon>Cyclotella</taxon>
    </lineage>
</organism>
<evidence type="ECO:0000313" key="8">
    <source>
        <dbReference type="Proteomes" id="UP001516023"/>
    </source>
</evidence>
<dbReference type="Gene3D" id="1.10.10.10">
    <property type="entry name" value="Winged helix-like DNA-binding domain superfamily/Winged helix DNA-binding domain"/>
    <property type="match status" value="1"/>
</dbReference>
<accession>A0ABD3NSN8</accession>
<dbReference type="PANTHER" id="PTHR10015:SF206">
    <property type="entry name" value="HSF-TYPE DNA-BINDING DOMAIN-CONTAINING PROTEIN"/>
    <property type="match status" value="1"/>
</dbReference>
<evidence type="ECO:0000259" key="6">
    <source>
        <dbReference type="SMART" id="SM00415"/>
    </source>
</evidence>
<dbReference type="PANTHER" id="PTHR10015">
    <property type="entry name" value="HEAT SHOCK TRANSCRIPTION FACTOR"/>
    <property type="match status" value="1"/>
</dbReference>
<dbReference type="SUPFAM" id="SSF46785">
    <property type="entry name" value="Winged helix' DNA-binding domain"/>
    <property type="match status" value="1"/>
</dbReference>
<dbReference type="PRINTS" id="PR00056">
    <property type="entry name" value="HSFDOMAIN"/>
</dbReference>
<evidence type="ECO:0000256" key="1">
    <source>
        <dbReference type="ARBA" id="ARBA00004123"/>
    </source>
</evidence>
<gene>
    <name evidence="7" type="ORF">HJC23_005980</name>
</gene>
<dbReference type="Pfam" id="PF00447">
    <property type="entry name" value="HSF_DNA-bind"/>
    <property type="match status" value="1"/>
</dbReference>
<comment type="similarity">
    <text evidence="4">Belongs to the HSF family.</text>
</comment>
<keyword evidence="3" id="KW-0539">Nucleus</keyword>
<evidence type="ECO:0000256" key="2">
    <source>
        <dbReference type="ARBA" id="ARBA00023125"/>
    </source>
</evidence>
<comment type="subcellular location">
    <subcellularLocation>
        <location evidence="1">Nucleus</location>
    </subcellularLocation>
</comment>
<comment type="caution">
    <text evidence="7">The sequence shown here is derived from an EMBL/GenBank/DDBJ whole genome shotgun (WGS) entry which is preliminary data.</text>
</comment>